<evidence type="ECO:0000256" key="2">
    <source>
        <dbReference type="SAM" id="SignalP"/>
    </source>
</evidence>
<dbReference type="Gene3D" id="1.25.40.10">
    <property type="entry name" value="Tetratricopeptide repeat domain"/>
    <property type="match status" value="1"/>
</dbReference>
<dbReference type="AlphaFoldDB" id="A0A841L9A4"/>
<evidence type="ECO:0000313" key="4">
    <source>
        <dbReference type="Proteomes" id="UP000538147"/>
    </source>
</evidence>
<comment type="caution">
    <text evidence="3">The sequence shown here is derived from an EMBL/GenBank/DDBJ whole genome shotgun (WGS) entry which is preliminary data.</text>
</comment>
<dbReference type="InterPro" id="IPR019734">
    <property type="entry name" value="TPR_rpt"/>
</dbReference>
<dbReference type="InterPro" id="IPR011990">
    <property type="entry name" value="TPR-like_helical_dom_sf"/>
</dbReference>
<evidence type="ECO:0000256" key="1">
    <source>
        <dbReference type="SAM" id="MobiDB-lite"/>
    </source>
</evidence>
<dbReference type="Pfam" id="PF13174">
    <property type="entry name" value="TPR_6"/>
    <property type="match status" value="1"/>
</dbReference>
<dbReference type="RefSeq" id="WP_184201637.1">
    <property type="nucleotide sequence ID" value="NZ_JACIIV010000023.1"/>
</dbReference>
<keyword evidence="4" id="KW-1185">Reference proteome</keyword>
<name>A0A841L9A4_9SPHN</name>
<gene>
    <name evidence="3" type="ORF">FHS79_002937</name>
</gene>
<feature type="compositionally biased region" description="Pro residues" evidence="1">
    <location>
        <begin position="188"/>
        <end position="198"/>
    </location>
</feature>
<dbReference type="EMBL" id="JACIIV010000023">
    <property type="protein sequence ID" value="MBB6228746.1"/>
    <property type="molecule type" value="Genomic_DNA"/>
</dbReference>
<organism evidence="3 4">
    <name type="scientific">Polymorphobacter multimanifer</name>
    <dbReference type="NCBI Taxonomy" id="1070431"/>
    <lineage>
        <taxon>Bacteria</taxon>
        <taxon>Pseudomonadati</taxon>
        <taxon>Pseudomonadota</taxon>
        <taxon>Alphaproteobacteria</taxon>
        <taxon>Sphingomonadales</taxon>
        <taxon>Sphingosinicellaceae</taxon>
        <taxon>Polymorphobacter</taxon>
    </lineage>
</organism>
<feature type="region of interest" description="Disordered" evidence="1">
    <location>
        <begin position="168"/>
        <end position="211"/>
    </location>
</feature>
<accession>A0A841L9A4</accession>
<feature type="compositionally biased region" description="Low complexity" evidence="1">
    <location>
        <begin position="199"/>
        <end position="211"/>
    </location>
</feature>
<protein>
    <submittedName>
        <fullName evidence="3">Tol-pal system protein YbgF</fullName>
    </submittedName>
</protein>
<keyword evidence="2" id="KW-0732">Signal</keyword>
<feature type="signal peptide" evidence="2">
    <location>
        <begin position="1"/>
        <end position="24"/>
    </location>
</feature>
<proteinExistence type="predicted"/>
<dbReference type="Proteomes" id="UP000538147">
    <property type="component" value="Unassembled WGS sequence"/>
</dbReference>
<evidence type="ECO:0000313" key="3">
    <source>
        <dbReference type="EMBL" id="MBB6228746.1"/>
    </source>
</evidence>
<feature type="chain" id="PRO_5033063651" evidence="2">
    <location>
        <begin position="25"/>
        <end position="350"/>
    </location>
</feature>
<reference evidence="3 4" key="1">
    <citation type="submission" date="2020-08" db="EMBL/GenBank/DDBJ databases">
        <title>Genomic Encyclopedia of Type Strains, Phase IV (KMG-IV): sequencing the most valuable type-strain genomes for metagenomic binning, comparative biology and taxonomic classification.</title>
        <authorList>
            <person name="Goeker M."/>
        </authorList>
    </citation>
    <scope>NUCLEOTIDE SEQUENCE [LARGE SCALE GENOMIC DNA]</scope>
    <source>
        <strain evidence="3 4">DSM 102189</strain>
    </source>
</reference>
<sequence>MMRFVASVLVVAALAGSVSAPVAAQRNDAPAVLTAGDLARTDRRLNKLEGEMRAVQRKVFPGGAAGAIEPEITAPVAPAMGPGGTPASNPLTDLAQRVGEMERQLRTLTGQVEANEFKVRQLETAMTRLQGDLEFRLGRLEGGQVDGTGAPPADPGFGLQAAAPPPASIAGTRPGQMLPPVGTARVPTAPPPAAPTPTGPAATGPTPTGPAAIEEAVPRGATAVAAWQAAYGKALNKDWPGTEAHMAAFLANWPQSTRIPQAQYWLGRSYAERALHAQAADAYLKVYNKHPRSERAPDALLGLAGALVGIKNPQQGCRVLGELDSVYAKTLTPAQQAEAKTLRTRARCAA</sequence>